<name>A0A1X9SPC1_9BACT</name>
<dbReference type="KEGG" id="clx:CLAN_1317"/>
<evidence type="ECO:0000313" key="1">
    <source>
        <dbReference type="EMBL" id="ARQ98040.1"/>
    </source>
</evidence>
<dbReference type="Proteomes" id="UP000202031">
    <property type="component" value="Chromosome"/>
</dbReference>
<sequence>MRKIIFLLFLVCSIAFGIELKNIDETLKSDFKKALNIMSDNSIDKERKPLKIFEIFDGYFDYSLMARLSLSKLYKSLDKAKQDEFTNLFISNLKLSFSQKLGYYSDQEIEFVKGELTNKNRYNAYAVIKSKNEDYSLVLKFHPANGQDYLIYDIDILGVSIIQSYRSQFSDLSQNADFSEIIKRLQSVNLDNNSTLNEKNI</sequence>
<dbReference type="Gene3D" id="3.10.450.710">
    <property type="entry name" value="Tgt2/MlaC"/>
    <property type="match status" value="1"/>
</dbReference>
<dbReference type="AlphaFoldDB" id="A0A1X9SPC1"/>
<protein>
    <submittedName>
        <fullName evidence="1">Lipid asymmetry ABC transporter MlaABCDEF, periplasmic component MlaC</fullName>
    </submittedName>
</protein>
<proteinExistence type="predicted"/>
<dbReference type="RefSeq" id="WP_096014181.1">
    <property type="nucleotide sequence ID" value="NZ_CP015578.1"/>
</dbReference>
<reference evidence="2" key="1">
    <citation type="journal article" date="2017" name="Genome Biol. Evol.">
        <title>Comparative Genomic Analysis Identifies a Campylobacter Clade Deficient in Selenium Metabolism.</title>
        <authorList>
            <person name="Miller W.G."/>
            <person name="Yee E."/>
            <person name="Lopes B.S."/>
            <person name="Chapman M.H."/>
            <person name="Huynh S."/>
            <person name="Bono J.L."/>
            <person name="Parker C.T."/>
            <person name="Strachan N.J.C."/>
            <person name="Forbes K.J."/>
        </authorList>
    </citation>
    <scope>NUCLEOTIDE SEQUENCE [LARGE SCALE GENOMIC DNA]</scope>
    <source>
        <strain evidence="2">NCTC 13004</strain>
    </source>
</reference>
<dbReference type="InterPro" id="IPR042245">
    <property type="entry name" value="Tgt2/MlaC_sf"/>
</dbReference>
<organism evidence="1 2">
    <name type="scientific">Campylobacter lanienae NCTC 13004</name>
    <dbReference type="NCBI Taxonomy" id="1031753"/>
    <lineage>
        <taxon>Bacteria</taxon>
        <taxon>Pseudomonadati</taxon>
        <taxon>Campylobacterota</taxon>
        <taxon>Epsilonproteobacteria</taxon>
        <taxon>Campylobacterales</taxon>
        <taxon>Campylobacteraceae</taxon>
        <taxon>Campylobacter</taxon>
    </lineage>
</organism>
<evidence type="ECO:0000313" key="2">
    <source>
        <dbReference type="Proteomes" id="UP000202031"/>
    </source>
</evidence>
<gene>
    <name evidence="1" type="ORF">CLAN_1317</name>
</gene>
<dbReference type="GeneID" id="46921785"/>
<dbReference type="Pfam" id="PF05494">
    <property type="entry name" value="MlaC"/>
    <property type="match status" value="1"/>
</dbReference>
<dbReference type="PANTHER" id="PTHR36573:SF1">
    <property type="entry name" value="INTERMEMBRANE PHOSPHOLIPID TRANSPORT SYSTEM BINDING PROTEIN MLAC"/>
    <property type="match status" value="1"/>
</dbReference>
<dbReference type="EMBL" id="CP015578">
    <property type="protein sequence ID" value="ARQ98040.1"/>
    <property type="molecule type" value="Genomic_DNA"/>
</dbReference>
<reference evidence="2" key="2">
    <citation type="journal article" date="2017" name="Genome Biol. Evol.">
        <title>Comparative genomic analysis identifies a Campylobacter clade deficient in selenium metabolism.</title>
        <authorList>
            <person name="Miller W.G."/>
            <person name="Yee E."/>
            <person name="Lopes B.S."/>
            <person name="Chapman M.H."/>
            <person name="Huynh S."/>
            <person name="Bono J.L."/>
            <person name="Parker C.T."/>
            <person name="Strachan N.J.C."/>
            <person name="Forbes K.J."/>
        </authorList>
    </citation>
    <scope>NUCLEOTIDE SEQUENCE [LARGE SCALE GENOMIC DNA]</scope>
    <source>
        <strain evidence="2">NCTC 13004</strain>
    </source>
</reference>
<accession>A0A1X9SPC1</accession>
<dbReference type="InterPro" id="IPR008869">
    <property type="entry name" value="MlaC/ttg2D"/>
</dbReference>
<dbReference type="PANTHER" id="PTHR36573">
    <property type="entry name" value="INTERMEMBRANE PHOSPHOLIPID TRANSPORT SYSTEM BINDING PROTEIN MLAC"/>
    <property type="match status" value="1"/>
</dbReference>